<evidence type="ECO:0000313" key="1">
    <source>
        <dbReference type="EMBL" id="QHT03286.1"/>
    </source>
</evidence>
<dbReference type="GO" id="GO:0003677">
    <property type="term" value="F:DNA binding"/>
    <property type="evidence" value="ECO:0007669"/>
    <property type="project" value="InterPro"/>
</dbReference>
<dbReference type="EMBL" id="MN739408">
    <property type="protein sequence ID" value="QHT03286.1"/>
    <property type="molecule type" value="Genomic_DNA"/>
</dbReference>
<dbReference type="InterPro" id="IPR019057">
    <property type="entry name" value="Restrct_endonuc_II_Eco47II"/>
</dbReference>
<dbReference type="GO" id="GO:0009307">
    <property type="term" value="P:DNA restriction-modification system"/>
    <property type="evidence" value="ECO:0007669"/>
    <property type="project" value="InterPro"/>
</dbReference>
<name>A0A6C0CET8_9ZZZZ</name>
<accession>A0A6C0CET8</accession>
<evidence type="ECO:0008006" key="2">
    <source>
        <dbReference type="Google" id="ProtNLM"/>
    </source>
</evidence>
<dbReference type="GO" id="GO:0009036">
    <property type="term" value="F:type II site-specific deoxyribonuclease activity"/>
    <property type="evidence" value="ECO:0007669"/>
    <property type="project" value="InterPro"/>
</dbReference>
<reference evidence="1" key="1">
    <citation type="journal article" date="2020" name="Nature">
        <title>Giant virus diversity and host interactions through global metagenomics.</title>
        <authorList>
            <person name="Schulz F."/>
            <person name="Roux S."/>
            <person name="Paez-Espino D."/>
            <person name="Jungbluth S."/>
            <person name="Walsh D.A."/>
            <person name="Denef V.J."/>
            <person name="McMahon K.D."/>
            <person name="Konstantinidis K.T."/>
            <person name="Eloe-Fadrosh E.A."/>
            <person name="Kyrpides N.C."/>
            <person name="Woyke T."/>
        </authorList>
    </citation>
    <scope>NUCLEOTIDE SEQUENCE</scope>
    <source>
        <strain evidence="1">GVMAG-M-3300020728-1</strain>
    </source>
</reference>
<dbReference type="Pfam" id="PF09553">
    <property type="entry name" value="RE_Eco47II"/>
    <property type="match status" value="1"/>
</dbReference>
<sequence>MTNPSWYLIPEITFNSFIECIKGLYDVLEKKNKSKTFPDVFLKTVLTSFSGLTPDQWEAAETARMFQKALEAKMGFFHQDLMGKFNGYRTFKTGHSTGLDVCNDEKKEYIEVKNKNNTMNSGAGESAVKKLMKICDSGMKAILVQVNCPNGRVSRFKAPASVEVWDGKKAYAHLSGRETFFDELNKTLEYVFANYKTYEQLKTTL</sequence>
<protein>
    <recommendedName>
        <fullName evidence="2">Restriction endonuclease</fullName>
    </recommendedName>
</protein>
<dbReference type="AlphaFoldDB" id="A0A6C0CET8"/>
<organism evidence="1">
    <name type="scientific">viral metagenome</name>
    <dbReference type="NCBI Taxonomy" id="1070528"/>
    <lineage>
        <taxon>unclassified sequences</taxon>
        <taxon>metagenomes</taxon>
        <taxon>organismal metagenomes</taxon>
    </lineage>
</organism>
<proteinExistence type="predicted"/>